<reference evidence="2" key="1">
    <citation type="submission" date="2023-07" db="EMBL/GenBank/DDBJ databases">
        <title>30 novel species of actinomycetes from the DSMZ collection.</title>
        <authorList>
            <person name="Nouioui I."/>
        </authorList>
    </citation>
    <scope>NUCLEOTIDE SEQUENCE [LARGE SCALE GENOMIC DNA]</scope>
    <source>
        <strain evidence="2">DSM 45055</strain>
    </source>
</reference>
<dbReference type="Proteomes" id="UP001183226">
    <property type="component" value="Unassembled WGS sequence"/>
</dbReference>
<dbReference type="InterPro" id="IPR053977">
    <property type="entry name" value="Rv2466c-like"/>
</dbReference>
<comment type="caution">
    <text evidence="1">The sequence shown here is derived from an EMBL/GenBank/DDBJ whole genome shotgun (WGS) entry which is preliminary data.</text>
</comment>
<dbReference type="InterPro" id="IPR036249">
    <property type="entry name" value="Thioredoxin-like_sf"/>
</dbReference>
<proteinExistence type="predicted"/>
<dbReference type="Pfam" id="PF22234">
    <property type="entry name" value="Rv2466c-like"/>
    <property type="match status" value="1"/>
</dbReference>
<dbReference type="EMBL" id="JAVREK010000007">
    <property type="protein sequence ID" value="MDT0302251.1"/>
    <property type="molecule type" value="Genomic_DNA"/>
</dbReference>
<keyword evidence="2" id="KW-1185">Reference proteome</keyword>
<name>A0ABU2KSI8_9ACTN</name>
<protein>
    <submittedName>
        <fullName evidence="1">DsbA family protein</fullName>
    </submittedName>
</protein>
<accession>A0ABU2KSI8</accession>
<dbReference type="RefSeq" id="WP_311544734.1">
    <property type="nucleotide sequence ID" value="NZ_JAVREK010000007.1"/>
</dbReference>
<sequence length="204" mass="22147">MADTWIADFWFDPSCPYTRVTARWLAEAARVRPIRVRWRVMSLSVLNENRDDDPEGDPEGYLWIPARICAAVQAEHGHDALGRFYDALWASREREDDYAAGFEQALVRAGLPAHLARSGTSDAYDEALRASHEEGFGLVGGDTGTPVLAATAPDGRRAAAMFGPVVSRVPRGEDAGRLWDGAVLVAGTAGFHTLKGPPEAEIAD</sequence>
<evidence type="ECO:0000313" key="1">
    <source>
        <dbReference type="EMBL" id="MDT0302251.1"/>
    </source>
</evidence>
<dbReference type="SUPFAM" id="SSF52833">
    <property type="entry name" value="Thioredoxin-like"/>
    <property type="match status" value="1"/>
</dbReference>
<dbReference type="Gene3D" id="3.40.30.10">
    <property type="entry name" value="Glutaredoxin"/>
    <property type="match status" value="1"/>
</dbReference>
<organism evidence="1 2">
    <name type="scientific">Streptomonospora wellingtoniae</name>
    <dbReference type="NCBI Taxonomy" id="3075544"/>
    <lineage>
        <taxon>Bacteria</taxon>
        <taxon>Bacillati</taxon>
        <taxon>Actinomycetota</taxon>
        <taxon>Actinomycetes</taxon>
        <taxon>Streptosporangiales</taxon>
        <taxon>Nocardiopsidaceae</taxon>
        <taxon>Streptomonospora</taxon>
    </lineage>
</organism>
<evidence type="ECO:0000313" key="2">
    <source>
        <dbReference type="Proteomes" id="UP001183226"/>
    </source>
</evidence>
<gene>
    <name evidence="1" type="ORF">RM446_09030</name>
</gene>
<dbReference type="CDD" id="cd02972">
    <property type="entry name" value="DsbA_family"/>
    <property type="match status" value="1"/>
</dbReference>